<dbReference type="Proteomes" id="UP000184485">
    <property type="component" value="Unassembled WGS sequence"/>
</dbReference>
<feature type="domain" description="MOSC" evidence="1">
    <location>
        <begin position="101"/>
        <end position="250"/>
    </location>
</feature>
<dbReference type="EMBL" id="FQUP01000003">
    <property type="protein sequence ID" value="SHG04164.1"/>
    <property type="molecule type" value="Genomic_DNA"/>
</dbReference>
<dbReference type="GO" id="GO:0030170">
    <property type="term" value="F:pyridoxal phosphate binding"/>
    <property type="evidence" value="ECO:0007669"/>
    <property type="project" value="InterPro"/>
</dbReference>
<protein>
    <recommendedName>
        <fullName evidence="1">MOSC domain-containing protein</fullName>
    </recommendedName>
</protein>
<dbReference type="Pfam" id="PF03473">
    <property type="entry name" value="MOSC"/>
    <property type="match status" value="1"/>
</dbReference>
<dbReference type="GO" id="GO:0003824">
    <property type="term" value="F:catalytic activity"/>
    <property type="evidence" value="ECO:0007669"/>
    <property type="project" value="InterPro"/>
</dbReference>
<proteinExistence type="predicted"/>
<dbReference type="STRING" id="1122133.SAMN02745157_3438"/>
<dbReference type="AlphaFoldDB" id="A0A1M5GKA3"/>
<name>A0A1M5GKA3_9HYPH</name>
<dbReference type="PROSITE" id="PS51340">
    <property type="entry name" value="MOSC"/>
    <property type="match status" value="1"/>
</dbReference>
<reference evidence="2 3" key="1">
    <citation type="submission" date="2016-11" db="EMBL/GenBank/DDBJ databases">
        <authorList>
            <person name="Jaros S."/>
            <person name="Januszkiewicz K."/>
            <person name="Wedrychowicz H."/>
        </authorList>
    </citation>
    <scope>NUCLEOTIDE SEQUENCE [LARGE SCALE GENOMIC DNA]</scope>
    <source>
        <strain evidence="2 3">DSM 19436</strain>
    </source>
</reference>
<sequence>MPTVETLYRFPVKGFSPERLDHVVLEPGRPVAGDRIYAVENGPSGFDPTAPAFQPKMKFLCLMKNARLARLSTTLDPETHEWRIESAVGGMTAGLAAPEGRAAAEAWLSDFMDDELRGPLRVLSAPGHSFSDVGKPFISLINLASVAALSLIIGRTVDPLRFRANVNLTGWPPFAELDLVGREAQLGEARVTIVKRTRRCVATNVDPATAERDMAIPATLQQEFDHMDCGVYAEVTVGGRVAPGDQLKLL</sequence>
<dbReference type="OrthoDB" id="581532at2"/>
<organism evidence="2 3">
    <name type="scientific">Kaistia soli DSM 19436</name>
    <dbReference type="NCBI Taxonomy" id="1122133"/>
    <lineage>
        <taxon>Bacteria</taxon>
        <taxon>Pseudomonadati</taxon>
        <taxon>Pseudomonadota</taxon>
        <taxon>Alphaproteobacteria</taxon>
        <taxon>Hyphomicrobiales</taxon>
        <taxon>Kaistiaceae</taxon>
        <taxon>Kaistia</taxon>
    </lineage>
</organism>
<evidence type="ECO:0000313" key="2">
    <source>
        <dbReference type="EMBL" id="SHG04164.1"/>
    </source>
</evidence>
<dbReference type="InterPro" id="IPR005302">
    <property type="entry name" value="MoCF_Sase_C"/>
</dbReference>
<dbReference type="InterPro" id="IPR005303">
    <property type="entry name" value="MOCOS_middle"/>
</dbReference>
<evidence type="ECO:0000259" key="1">
    <source>
        <dbReference type="PROSITE" id="PS51340"/>
    </source>
</evidence>
<dbReference type="SUPFAM" id="SSF50800">
    <property type="entry name" value="PK beta-barrel domain-like"/>
    <property type="match status" value="1"/>
</dbReference>
<gene>
    <name evidence="2" type="ORF">SAMN02745157_3438</name>
</gene>
<dbReference type="GO" id="GO:0030151">
    <property type="term" value="F:molybdenum ion binding"/>
    <property type="evidence" value="ECO:0007669"/>
    <property type="project" value="InterPro"/>
</dbReference>
<dbReference type="Gene3D" id="2.40.33.20">
    <property type="entry name" value="PK beta-barrel domain-like"/>
    <property type="match status" value="1"/>
</dbReference>
<evidence type="ECO:0000313" key="3">
    <source>
        <dbReference type="Proteomes" id="UP000184485"/>
    </source>
</evidence>
<dbReference type="Pfam" id="PF03476">
    <property type="entry name" value="MOSC_N"/>
    <property type="match status" value="1"/>
</dbReference>
<keyword evidence="3" id="KW-1185">Reference proteome</keyword>
<accession>A0A1M5GKA3</accession>
<dbReference type="InterPro" id="IPR011037">
    <property type="entry name" value="Pyrv_Knase-like_insert_dom_sf"/>
</dbReference>